<keyword evidence="3" id="KW-1185">Reference proteome</keyword>
<dbReference type="InterPro" id="IPR006461">
    <property type="entry name" value="PLAC_motif_containing"/>
</dbReference>
<sequence length="67" mass="7371">MCGIASMLGPCGIYFMARTREATRERKGIEGSFLNDCLCSWFCALCSIIQVARELEGSPMGQSMSRV</sequence>
<comment type="similarity">
    <text evidence="1">Belongs to the cornifelin family.</text>
</comment>
<reference evidence="2" key="3">
    <citation type="submission" date="2025-08" db="UniProtKB">
        <authorList>
            <consortium name="Ensembl"/>
        </authorList>
    </citation>
    <scope>IDENTIFICATION</scope>
</reference>
<evidence type="ECO:0000256" key="1">
    <source>
        <dbReference type="ARBA" id="ARBA00009024"/>
    </source>
</evidence>
<accession>F6T0R8</accession>
<reference evidence="2" key="4">
    <citation type="submission" date="2025-09" db="UniProtKB">
        <authorList>
            <consortium name="Ensembl"/>
        </authorList>
    </citation>
    <scope>IDENTIFICATION</scope>
</reference>
<dbReference type="EMBL" id="EAAA01003014">
    <property type="status" value="NOT_ANNOTATED_CDS"/>
    <property type="molecule type" value="Genomic_DNA"/>
</dbReference>
<dbReference type="Ensembl" id="ENSCINT00000021089.3">
    <property type="protein sequence ID" value="ENSCINP00000021089.3"/>
    <property type="gene ID" value="ENSCING00000010647.3"/>
</dbReference>
<protein>
    <submittedName>
        <fullName evidence="2">Uncharacterized protein</fullName>
    </submittedName>
</protein>
<evidence type="ECO:0000313" key="3">
    <source>
        <dbReference type="Proteomes" id="UP000008144"/>
    </source>
</evidence>
<dbReference type="Proteomes" id="UP000008144">
    <property type="component" value="Chromosome 9"/>
</dbReference>
<reference evidence="2" key="2">
    <citation type="journal article" date="2008" name="Genome Biol.">
        <title>Improved genome assembly and evidence-based global gene model set for the chordate Ciona intestinalis: new insight into intron and operon populations.</title>
        <authorList>
            <person name="Satou Y."/>
            <person name="Mineta K."/>
            <person name="Ogasawara M."/>
            <person name="Sasakura Y."/>
            <person name="Shoguchi E."/>
            <person name="Ueno K."/>
            <person name="Yamada L."/>
            <person name="Matsumoto J."/>
            <person name="Wasserscheid J."/>
            <person name="Dewar K."/>
            <person name="Wiley G.B."/>
            <person name="Macmil S.L."/>
            <person name="Roe B.A."/>
            <person name="Zeller R.W."/>
            <person name="Hastings K.E."/>
            <person name="Lemaire P."/>
            <person name="Lindquist E."/>
            <person name="Endo T."/>
            <person name="Hotta K."/>
            <person name="Inaba K."/>
        </authorList>
    </citation>
    <scope>NUCLEOTIDE SEQUENCE [LARGE SCALE GENOMIC DNA]</scope>
    <source>
        <strain evidence="2">wild type</strain>
    </source>
</reference>
<proteinExistence type="inferred from homology"/>
<reference evidence="3" key="1">
    <citation type="journal article" date="2002" name="Science">
        <title>The draft genome of Ciona intestinalis: insights into chordate and vertebrate origins.</title>
        <authorList>
            <person name="Dehal P."/>
            <person name="Satou Y."/>
            <person name="Campbell R.K."/>
            <person name="Chapman J."/>
            <person name="Degnan B."/>
            <person name="De Tomaso A."/>
            <person name="Davidson B."/>
            <person name="Di Gregorio A."/>
            <person name="Gelpke M."/>
            <person name="Goodstein D.M."/>
            <person name="Harafuji N."/>
            <person name="Hastings K.E."/>
            <person name="Ho I."/>
            <person name="Hotta K."/>
            <person name="Huang W."/>
            <person name="Kawashima T."/>
            <person name="Lemaire P."/>
            <person name="Martinez D."/>
            <person name="Meinertzhagen I.A."/>
            <person name="Necula S."/>
            <person name="Nonaka M."/>
            <person name="Putnam N."/>
            <person name="Rash S."/>
            <person name="Saiga H."/>
            <person name="Satake M."/>
            <person name="Terry A."/>
            <person name="Yamada L."/>
            <person name="Wang H.G."/>
            <person name="Awazu S."/>
            <person name="Azumi K."/>
            <person name="Boore J."/>
            <person name="Branno M."/>
            <person name="Chin-Bow S."/>
            <person name="DeSantis R."/>
            <person name="Doyle S."/>
            <person name="Francino P."/>
            <person name="Keys D.N."/>
            <person name="Haga S."/>
            <person name="Hayashi H."/>
            <person name="Hino K."/>
            <person name="Imai K.S."/>
            <person name="Inaba K."/>
            <person name="Kano S."/>
            <person name="Kobayashi K."/>
            <person name="Kobayashi M."/>
            <person name="Lee B.I."/>
            <person name="Makabe K.W."/>
            <person name="Manohar C."/>
            <person name="Matassi G."/>
            <person name="Medina M."/>
            <person name="Mochizuki Y."/>
            <person name="Mount S."/>
            <person name="Morishita T."/>
            <person name="Miura S."/>
            <person name="Nakayama A."/>
            <person name="Nishizaka S."/>
            <person name="Nomoto H."/>
            <person name="Ohta F."/>
            <person name="Oishi K."/>
            <person name="Rigoutsos I."/>
            <person name="Sano M."/>
            <person name="Sasaki A."/>
            <person name="Sasakura Y."/>
            <person name="Shoguchi E."/>
            <person name="Shin-i T."/>
            <person name="Spagnuolo A."/>
            <person name="Stainier D."/>
            <person name="Suzuki M.M."/>
            <person name="Tassy O."/>
            <person name="Takatori N."/>
            <person name="Tokuoka M."/>
            <person name="Yagi K."/>
            <person name="Yoshizaki F."/>
            <person name="Wada S."/>
            <person name="Zhang C."/>
            <person name="Hyatt P.D."/>
            <person name="Larimer F."/>
            <person name="Detter C."/>
            <person name="Doggett N."/>
            <person name="Glavina T."/>
            <person name="Hawkins T."/>
            <person name="Richardson P."/>
            <person name="Lucas S."/>
            <person name="Kohara Y."/>
            <person name="Levine M."/>
            <person name="Satoh N."/>
            <person name="Rokhsar D.S."/>
        </authorList>
    </citation>
    <scope>NUCLEOTIDE SEQUENCE [LARGE SCALE GENOMIC DNA]</scope>
</reference>
<evidence type="ECO:0000313" key="2">
    <source>
        <dbReference type="Ensembl" id="ENSCINP00000021089.3"/>
    </source>
</evidence>
<organism evidence="2 3">
    <name type="scientific">Ciona intestinalis</name>
    <name type="common">Transparent sea squirt</name>
    <name type="synonym">Ascidia intestinalis</name>
    <dbReference type="NCBI Taxonomy" id="7719"/>
    <lineage>
        <taxon>Eukaryota</taxon>
        <taxon>Metazoa</taxon>
        <taxon>Chordata</taxon>
        <taxon>Tunicata</taxon>
        <taxon>Ascidiacea</taxon>
        <taxon>Phlebobranchia</taxon>
        <taxon>Cionidae</taxon>
        <taxon>Ciona</taxon>
    </lineage>
</organism>
<dbReference type="HOGENOM" id="CLU_2811610_0_0_1"/>
<dbReference type="NCBIfam" id="TIGR01571">
    <property type="entry name" value="A_thal_Cys_rich"/>
    <property type="match status" value="1"/>
</dbReference>
<dbReference type="STRING" id="7719.ENSCINP00000021089"/>
<dbReference type="InParanoid" id="F6T0R8"/>
<name>F6T0R8_CIOIN</name>
<dbReference type="GeneTree" id="ENSGT00940000171131"/>
<dbReference type="Pfam" id="PF04749">
    <property type="entry name" value="PLAC8"/>
    <property type="match status" value="1"/>
</dbReference>
<dbReference type="AlphaFoldDB" id="F6T0R8"/>